<evidence type="ECO:0000256" key="1">
    <source>
        <dbReference type="SAM" id="MobiDB-lite"/>
    </source>
</evidence>
<reference evidence="2" key="1">
    <citation type="submission" date="2020-05" db="EMBL/GenBank/DDBJ databases">
        <title>Mycena genomes resolve the evolution of fungal bioluminescence.</title>
        <authorList>
            <person name="Tsai I.J."/>
        </authorList>
    </citation>
    <scope>NUCLEOTIDE SEQUENCE</scope>
    <source>
        <strain evidence="2">CCC161011</strain>
    </source>
</reference>
<keyword evidence="3" id="KW-1185">Reference proteome</keyword>
<organism evidence="2 3">
    <name type="scientific">Mycena venus</name>
    <dbReference type="NCBI Taxonomy" id="2733690"/>
    <lineage>
        <taxon>Eukaryota</taxon>
        <taxon>Fungi</taxon>
        <taxon>Dikarya</taxon>
        <taxon>Basidiomycota</taxon>
        <taxon>Agaricomycotina</taxon>
        <taxon>Agaricomycetes</taxon>
        <taxon>Agaricomycetidae</taxon>
        <taxon>Agaricales</taxon>
        <taxon>Marasmiineae</taxon>
        <taxon>Mycenaceae</taxon>
        <taxon>Mycena</taxon>
    </lineage>
</organism>
<evidence type="ECO:0000313" key="3">
    <source>
        <dbReference type="Proteomes" id="UP000620124"/>
    </source>
</evidence>
<proteinExistence type="predicted"/>
<evidence type="ECO:0000313" key="2">
    <source>
        <dbReference type="EMBL" id="KAF7371537.1"/>
    </source>
</evidence>
<dbReference type="EMBL" id="JACAZI010000001">
    <property type="protein sequence ID" value="KAF7371537.1"/>
    <property type="molecule type" value="Genomic_DNA"/>
</dbReference>
<name>A0A8H6Z635_9AGAR</name>
<dbReference type="OrthoDB" id="2507344at2759"/>
<sequence>MPDAPVGGKEPKPGKGKAQPGKCDLCIPPKEVPALQSHKRRVHAKKASVKYPDGVEDVIHRNPDSQKFHCKRCPQANEDGQALRIHCLTCNAVATASVPDDPDIHANGNNSTRATPELLGRTDLSRSRSLDPDAQLGPIPLADNKPEEEEDDEDTDYDEEEKGVPEDETDKDASDGEVVAKPPQPDAPPVNLAQIRRRRSPDEHTVIHHPTLNLPAFDIIINTLYRVVICLSCATAVELGSIEDHIHSHFPSIPVPNGLAAQLTAEYNLVSQKDIVYPRNSPPPIYGLRLTKDTYFFCGRCGRGYADADTLYSHQHQTARCPSNGLPNSHTIGFGQYFTMSRHHRIFQVDPFKLPPFEPETPDQAFEIYKATRPAAIDYSNTPFVMPLRDQDQHLLLNREGWGDHISSYTIGNWLVGHPQLVGHLKDTGRGTPVGMSLMFRVGVRPIRLVQIKF</sequence>
<dbReference type="Proteomes" id="UP000620124">
    <property type="component" value="Unassembled WGS sequence"/>
</dbReference>
<feature type="compositionally biased region" description="Basic residues" evidence="1">
    <location>
        <begin position="37"/>
        <end position="48"/>
    </location>
</feature>
<protein>
    <submittedName>
        <fullName evidence="2">Uncharacterized protein</fullName>
    </submittedName>
</protein>
<feature type="compositionally biased region" description="Acidic residues" evidence="1">
    <location>
        <begin position="146"/>
        <end position="170"/>
    </location>
</feature>
<dbReference type="AlphaFoldDB" id="A0A8H6Z635"/>
<comment type="caution">
    <text evidence="2">The sequence shown here is derived from an EMBL/GenBank/DDBJ whole genome shotgun (WGS) entry which is preliminary data.</text>
</comment>
<accession>A0A8H6Z635</accession>
<feature type="region of interest" description="Disordered" evidence="1">
    <location>
        <begin position="99"/>
        <end position="191"/>
    </location>
</feature>
<gene>
    <name evidence="2" type="ORF">MVEN_00008600</name>
</gene>
<feature type="region of interest" description="Disordered" evidence="1">
    <location>
        <begin position="1"/>
        <end position="60"/>
    </location>
</feature>